<dbReference type="Proteomes" id="UP000543257">
    <property type="component" value="Unassembled WGS sequence"/>
</dbReference>
<reference evidence="23 59" key="18">
    <citation type="journal article" date="2019" name="Nat. Med.">
        <title>A library of human gut bacterial isolates paired with longitudinal multiomics data enables mechanistic microbiome research.</title>
        <authorList>
            <person name="Poyet M."/>
            <person name="Groussin M."/>
            <person name="Gibbons S.M."/>
            <person name="Avila-Pacheco J."/>
            <person name="Jiang X."/>
            <person name="Kearney S.M."/>
            <person name="Perrotta A.R."/>
            <person name="Berdy B."/>
            <person name="Zhao S."/>
            <person name="Lieberman T.D."/>
            <person name="Swanson P.K."/>
            <person name="Smith M."/>
            <person name="Roesemann S."/>
            <person name="Alexander J.E."/>
            <person name="Rich S.A."/>
            <person name="Livny J."/>
            <person name="Vlamakis H."/>
            <person name="Clish C."/>
            <person name="Bullock K."/>
            <person name="Deik A."/>
            <person name="Scott J."/>
            <person name="Pierce K.A."/>
            <person name="Xavier R.J."/>
            <person name="Alm E.J."/>
        </authorList>
    </citation>
    <scope>NUCLEOTIDE SEQUENCE [LARGE SCALE GENOMIC DNA]</scope>
    <source>
        <strain evidence="23 59">BIOML-A112</strain>
    </source>
</reference>
<dbReference type="Proteomes" id="UP000509260">
    <property type="component" value="Chromosome"/>
</dbReference>
<evidence type="ECO:0000313" key="17">
    <source>
        <dbReference type="EMBL" id="MBL6236412.1"/>
    </source>
</evidence>
<evidence type="ECO:0000313" key="61">
    <source>
        <dbReference type="Proteomes" id="UP000509260"/>
    </source>
</evidence>
<evidence type="ECO:0000313" key="47">
    <source>
        <dbReference type="Proteomes" id="UP000254159"/>
    </source>
</evidence>
<evidence type="ECO:0000313" key="10">
    <source>
        <dbReference type="EMBL" id="EFM0514908.1"/>
    </source>
</evidence>
<evidence type="ECO:0000313" key="30">
    <source>
        <dbReference type="EMBL" id="STE86068.1"/>
    </source>
</evidence>
<dbReference type="Proteomes" id="UP000534332">
    <property type="component" value="Unassembled WGS sequence"/>
</dbReference>
<reference evidence="57 58" key="21">
    <citation type="submission" date="2019-12" db="EMBL/GenBank/DDBJ databases">
        <title>Enteriobacteria Tanzani isolates_8377-8380.</title>
        <authorList>
            <person name="Subbiah M."/>
            <person name="Call D."/>
        </authorList>
    </citation>
    <scope>NUCLEOTIDE SEQUENCE [LARGE SCALE GENOMIC DNA]</scope>
    <source>
        <strain evidence="22 58">8378wH8</strain>
        <strain evidence="21 57">8380wG1</strain>
    </source>
</reference>
<dbReference type="EMBL" id="DADRWU010000005">
    <property type="protein sequence ID" value="HBA4245821.1"/>
    <property type="molecule type" value="Genomic_DNA"/>
</dbReference>
<feature type="transmembrane region" description="Helical" evidence="1">
    <location>
        <begin position="181"/>
        <end position="204"/>
    </location>
</feature>
<evidence type="ECO:0000313" key="67">
    <source>
        <dbReference type="Proteomes" id="UP000615017"/>
    </source>
</evidence>
<dbReference type="EMBL" id="RROO01000003">
    <property type="protein sequence ID" value="TJF72031.1"/>
    <property type="molecule type" value="Genomic_DNA"/>
</dbReference>
<reference evidence="20 60" key="20">
    <citation type="submission" date="2019-11" db="EMBL/GenBank/DDBJ databases">
        <title>Whole genome sequence analysis of environmental Escherichia coli from the feces of straw-necked ibis (Threskiornis spinicollis) nesting on inland wetlands.</title>
        <authorList>
            <person name="Wyrsch E.R."/>
            <person name="Roy Chowdhury P."/>
            <person name="Wallis L."/>
            <person name="Cummins M.L."/>
            <person name="Zingali T."/>
            <person name="Brandis K.J."/>
            <person name="Djordjevic S.P."/>
        </authorList>
    </citation>
    <scope>NUCLEOTIDE SEQUENCE [LARGE SCALE GENOMIC DNA]</scope>
    <source>
        <strain evidence="20 60">IBS12</strain>
    </source>
</reference>
<dbReference type="EMBL" id="RRGJ01000001">
    <property type="protein sequence ID" value="TJQ18967.1"/>
    <property type="molecule type" value="Genomic_DNA"/>
</dbReference>
<dbReference type="Proteomes" id="UP000254428">
    <property type="component" value="Unassembled WGS sequence"/>
</dbReference>
<evidence type="ECO:0000313" key="66">
    <source>
        <dbReference type="Proteomes" id="UP000543257"/>
    </source>
</evidence>
<dbReference type="EMBL" id="MRVZ01000078">
    <property type="protein sequence ID" value="PAU19043.1"/>
    <property type="molecule type" value="Genomic_DNA"/>
</dbReference>
<evidence type="ECO:0000313" key="4">
    <source>
        <dbReference type="EMBL" id="BBF53463.1"/>
    </source>
</evidence>
<dbReference type="Proteomes" id="UP000255057">
    <property type="component" value="Unassembled WGS sequence"/>
</dbReference>
<dbReference type="EMBL" id="AP023197">
    <property type="protein sequence ID" value="BCG36946.1"/>
    <property type="molecule type" value="Genomic_DNA"/>
</dbReference>
<dbReference type="EMBL" id="AASEPP010000002">
    <property type="protein sequence ID" value="EFC2244659.1"/>
    <property type="molecule type" value="Genomic_DNA"/>
</dbReference>
<feature type="transmembrane region" description="Helical" evidence="1">
    <location>
        <begin position="46"/>
        <end position="67"/>
    </location>
</feature>
<evidence type="ECO:0000313" key="43">
    <source>
        <dbReference type="Proteomes" id="UP000225264"/>
    </source>
</evidence>
<dbReference type="EMBL" id="UGCD01000002">
    <property type="protein sequence ID" value="STI17719.1"/>
    <property type="molecule type" value="Genomic_DNA"/>
</dbReference>
<dbReference type="EMBL" id="UFZQ01000001">
    <property type="protein sequence ID" value="STE86068.1"/>
    <property type="molecule type" value="Genomic_DNA"/>
</dbReference>
<evidence type="ECO:0000313" key="44">
    <source>
        <dbReference type="Proteomes" id="UP000233549"/>
    </source>
</evidence>
<dbReference type="Proteomes" id="UP000218543">
    <property type="component" value="Unassembled WGS sequence"/>
</dbReference>
<dbReference type="EMBL" id="QFSS01000269">
    <property type="protein sequence ID" value="PZZ63012.1"/>
    <property type="molecule type" value="Genomic_DNA"/>
</dbReference>
<dbReference type="Proteomes" id="UP000281900">
    <property type="component" value="Chromosome"/>
</dbReference>
<evidence type="ECO:0000313" key="52">
    <source>
        <dbReference type="Proteomes" id="UP000281900"/>
    </source>
</evidence>
<dbReference type="Proteomes" id="UP001208624">
    <property type="component" value="Unassembled WGS sequence"/>
</dbReference>
<evidence type="ECO:0000313" key="28">
    <source>
        <dbReference type="EMBL" id="PKD91305.1"/>
    </source>
</evidence>
<reference evidence="47 48" key="13">
    <citation type="submission" date="2018-06" db="EMBL/GenBank/DDBJ databases">
        <authorList>
            <consortium name="Pathogen Informatics"/>
            <person name="Doyle S."/>
        </authorList>
    </citation>
    <scope>NUCLEOTIDE SEQUENCE [LARGE SCALE GENOMIC DNA]</scope>
    <source>
        <strain evidence="30 50">NCTC10418</strain>
        <strain evidence="32 47">NCTC10865</strain>
        <strain evidence="31 48">NCTC11341</strain>
        <strain evidence="33 49">NCTC8960</strain>
    </source>
</reference>
<dbReference type="GO" id="GO:0019645">
    <property type="term" value="P:anaerobic electron transport chain"/>
    <property type="evidence" value="ECO:0007669"/>
    <property type="project" value="InterPro"/>
</dbReference>
<dbReference type="EMBL" id="DADPIR010000064">
    <property type="protein sequence ID" value="HAZ7494629.1"/>
    <property type="molecule type" value="Genomic_DNA"/>
</dbReference>
<dbReference type="EMBL" id="UGBT01000002">
    <property type="protein sequence ID" value="STH73855.1"/>
    <property type="molecule type" value="Genomic_DNA"/>
</dbReference>
<reference evidence="19" key="28">
    <citation type="submission" date="2023-06" db="EMBL/GenBank/DDBJ databases">
        <title>Deciphering the underlying mechanisms mediating the transmission of blaNDM gene from human to animals in China.</title>
        <authorList>
            <person name="Chen K."/>
            <person name="Chen S."/>
        </authorList>
    </citation>
    <scope>NUCLEOTIDE SEQUENCE</scope>
    <source>
        <strain evidence="19">1199</strain>
    </source>
</reference>
<dbReference type="Proteomes" id="UP000531916">
    <property type="component" value="Unassembled WGS sequence"/>
</dbReference>
<dbReference type="Proteomes" id="UP000248865">
    <property type="component" value="Unassembled WGS sequence"/>
</dbReference>
<name>A0A066QA03_ECOLX</name>
<reference evidence="6 63" key="19">
    <citation type="submission" date="2019-04" db="EMBL/GenBank/DDBJ databases">
        <authorList>
            <consortium name="NARMS: The National Antimicrobial Resistance Monitoring System"/>
        </authorList>
    </citation>
    <scope>NUCLEOTIDE SEQUENCE [LARGE SCALE GENOMIC DNA]</scope>
    <source>
        <strain evidence="8 65">CVM N19EC0596</strain>
        <strain evidence="6 63">FSIS11919500</strain>
    </source>
</reference>
<dbReference type="Proteomes" id="UP000871786">
    <property type="component" value="Unassembled WGS sequence"/>
</dbReference>
<feature type="transmembrane region" description="Helical" evidence="1">
    <location>
        <begin position="224"/>
        <end position="243"/>
    </location>
</feature>
<keyword evidence="1" id="KW-0812">Transmembrane</keyword>
<dbReference type="EMBL" id="UWXJ01000001">
    <property type="protein sequence ID" value="VCY83564.1"/>
    <property type="molecule type" value="Genomic_DNA"/>
</dbReference>
<gene>
    <name evidence="30" type="primary">dmsC_1</name>
    <name evidence="33" type="synonym">dmsC_2</name>
    <name evidence="31" type="synonym">dmsC_3</name>
    <name evidence="3" type="synonym">ynfH</name>
    <name evidence="27" type="ORF">ABE91_028045</name>
    <name evidence="37" type="ORF">BANRA_02224</name>
    <name evidence="24" type="ORF">BK300_06490</name>
    <name evidence="25" type="ORF">BMT50_23530</name>
    <name evidence="7" type="ORF">BRV02_003452</name>
    <name evidence="26" type="ORF">BTQ06_19935</name>
    <name evidence="11" type="ORF">BvCmsKKP061_00660</name>
    <name evidence="35" type="ORF">C9160_07005</name>
    <name evidence="34" type="ORF">C9194_02805</name>
    <name evidence="36" type="ORF">C9Z68_00155</name>
    <name evidence="10" type="ORF">CF22_000853</name>
    <name evidence="18" type="ORF">CQ842_04975</name>
    <name evidence="2" type="ORF">CQ842_22185</name>
    <name evidence="3" type="ORF">CV83915_04805</name>
    <name evidence="28" type="ORF">CWS33_05795</name>
    <name evidence="29" type="ORF">DIV22_22025</name>
    <name evidence="4" type="ORF">E2863_01967</name>
    <name evidence="6" type="ORF">E5H86_02315</name>
    <name evidence="9" type="ORF">EN85_001702</name>
    <name evidence="8" type="ORF">GAJ12_18660</name>
    <name evidence="20" type="ORF">GNZ05_11820</name>
    <name evidence="22" type="ORF">GP965_13085</name>
    <name evidence="21" type="ORF">GQA06_11315</name>
    <name evidence="23" type="ORF">GUC01_12245</name>
    <name evidence="12" type="ORF">HHH44_000989</name>
    <name evidence="16" type="ORF">HV209_07445</name>
    <name evidence="14" type="ORF">J5U05_000870</name>
    <name evidence="13" type="ORF">J8F57_004946</name>
    <name evidence="17" type="ORF">JNA65_21255</name>
    <name evidence="30" type="ORF">NCTC10418_03699</name>
    <name evidence="32" type="ORF">NCTC10865_03031</name>
    <name evidence="31" type="ORF">NCTC11341_05575</name>
    <name evidence="33" type="ORF">NCTC8960_05246</name>
    <name evidence="19" type="ORF">OFN31_04335</name>
    <name evidence="5" type="ORF">TUM18780_21080</name>
    <name evidence="15" type="ORF">WR15_14505</name>
</gene>
<evidence type="ECO:0000313" key="33">
    <source>
        <dbReference type="EMBL" id="STN14843.1"/>
    </source>
</evidence>
<evidence type="ECO:0000313" key="31">
    <source>
        <dbReference type="EMBL" id="STH73855.1"/>
    </source>
</evidence>
<dbReference type="EMBL" id="MOHC01000011">
    <property type="protein sequence ID" value="OJN39352.1"/>
    <property type="molecule type" value="Genomic_DNA"/>
</dbReference>
<evidence type="ECO:0000313" key="7">
    <source>
        <dbReference type="EMBL" id="EFG2162353.1"/>
    </source>
</evidence>
<dbReference type="EMBL" id="LDXE02000009">
    <property type="protein sequence ID" value="PBN67585.1"/>
    <property type="molecule type" value="Genomic_DNA"/>
</dbReference>
<dbReference type="Proteomes" id="UP000254159">
    <property type="component" value="Unassembled WGS sequence"/>
</dbReference>
<reference evidence="27" key="6">
    <citation type="submission" date="2017-03" db="EMBL/GenBank/DDBJ databases">
        <title>The mobilome is the main driver of stx2-positive O26:H11 Escherichia coli strains evolution.</title>
        <authorList>
            <person name="Delannoy S."/>
            <person name="Mariani-Kurkdjian P."/>
            <person name="Webb H.E."/>
            <person name="Bonacorsi S."/>
            <person name="Fach P."/>
        </authorList>
    </citation>
    <scope>NUCLEOTIDE SEQUENCE</scope>
    <source>
        <strain evidence="27">34870</strain>
    </source>
</reference>
<dbReference type="Proteomes" id="UP000184077">
    <property type="component" value="Unassembled WGS sequence"/>
</dbReference>
<dbReference type="EMBL" id="AATJQG010000002">
    <property type="protein sequence ID" value="EFM0514908.1"/>
    <property type="molecule type" value="Genomic_DNA"/>
</dbReference>
<evidence type="ECO:0000256" key="1">
    <source>
        <dbReference type="SAM" id="Phobius"/>
    </source>
</evidence>
<dbReference type="Proteomes" id="UP000303027">
    <property type="component" value="Unassembled WGS sequence"/>
</dbReference>
<evidence type="ECO:0000313" key="5">
    <source>
        <dbReference type="EMBL" id="BCG36946.1"/>
    </source>
</evidence>
<evidence type="ECO:0000313" key="54">
    <source>
        <dbReference type="Proteomes" id="UP000305093"/>
    </source>
</evidence>
<dbReference type="Proteomes" id="UP000309937">
    <property type="component" value="Unassembled WGS sequence"/>
</dbReference>
<reference evidence="25 41" key="4">
    <citation type="submission" date="2016-11" db="EMBL/GenBank/DDBJ databases">
        <title>Draft genome sequences of five Shigatoxin-producing Escherichia coli isolates harboring the new recently described Subtilase cytotoxin allelic variant subAB2-3.</title>
        <authorList>
            <person name="Tasara T."/>
            <person name="Fierz L."/>
            <person name="Klumpp J."/>
            <person name="Schmidt H."/>
            <person name="Stephan R."/>
        </authorList>
    </citation>
    <scope>NUCLEOTIDE SEQUENCE [LARGE SCALE GENOMIC DNA]</scope>
    <source>
        <strain evidence="25 41">453</strain>
    </source>
</reference>
<evidence type="ECO:0000313" key="32">
    <source>
        <dbReference type="EMBL" id="STI17719.1"/>
    </source>
</evidence>
<evidence type="ECO:0000313" key="46">
    <source>
        <dbReference type="Proteomes" id="UP000248865"/>
    </source>
</evidence>
<evidence type="ECO:0000313" key="15">
    <source>
        <dbReference type="EMBL" id="KNF68735.1"/>
    </source>
</evidence>
<evidence type="ECO:0000313" key="12">
    <source>
        <dbReference type="EMBL" id="HAH1417632.1"/>
    </source>
</evidence>
<evidence type="ECO:0000313" key="64">
    <source>
        <dbReference type="Proteomes" id="UP000534332"/>
    </source>
</evidence>
<dbReference type="GO" id="GO:0009389">
    <property type="term" value="F:dimethyl sulfoxide reductase activity"/>
    <property type="evidence" value="ECO:0007669"/>
    <property type="project" value="TreeGrafter"/>
</dbReference>
<dbReference type="EMBL" id="MPGR01000001">
    <property type="protein sequence ID" value="OKB75525.1"/>
    <property type="molecule type" value="Genomic_DNA"/>
</dbReference>
<organism evidence="23 59">
    <name type="scientific">Escherichia coli</name>
    <dbReference type="NCBI Taxonomy" id="562"/>
    <lineage>
        <taxon>Bacteria</taxon>
        <taxon>Pseudomonadati</taxon>
        <taxon>Pseudomonadota</taxon>
        <taxon>Gammaproteobacteria</taxon>
        <taxon>Enterobacterales</taxon>
        <taxon>Enterobacteriaceae</taxon>
        <taxon>Escherichia</taxon>
    </lineage>
</organism>
<dbReference type="Proteomes" id="UP000236551">
    <property type="component" value="Chromosome"/>
</dbReference>
<reference evidence="17 67" key="26">
    <citation type="submission" date="2021-01" db="EMBL/GenBank/DDBJ databases">
        <title>Genomes of Escherichia coli STEC strains from raw meat-based diets for companion animals.</title>
        <authorList>
            <person name="Stevens M.J.A."/>
            <person name="Stephan R."/>
        </authorList>
    </citation>
    <scope>NUCLEOTIDE SEQUENCE [LARGE SCALE GENOMIC DNA]</scope>
    <source>
        <strain evidence="17 67">LSC1-58</strain>
    </source>
</reference>
<dbReference type="EMBL" id="WXKQ01000007">
    <property type="protein sequence ID" value="NAG19787.1"/>
    <property type="molecule type" value="Genomic_DNA"/>
</dbReference>
<dbReference type="Pfam" id="PF04976">
    <property type="entry name" value="DmsC"/>
    <property type="match status" value="1"/>
</dbReference>
<reference evidence="12" key="10">
    <citation type="journal article" date="2018" name="Genome Biol.">
        <title>SKESA: strategic k-mer extension for scrupulous assemblies.</title>
        <authorList>
            <person name="Souvorov A."/>
            <person name="Agarwala R."/>
            <person name="Lipman D.J."/>
        </authorList>
    </citation>
    <scope>NUCLEOTIDE SEQUENCE</scope>
    <source>
        <strain evidence="13">SJP41</strain>
        <strain evidence="14">ST-87-5</strain>
        <strain evidence="12">W1_5_ERB1</strain>
    </source>
</reference>
<evidence type="ECO:0000313" key="21">
    <source>
        <dbReference type="EMBL" id="MWR14380.1"/>
    </source>
</evidence>
<dbReference type="EMBL" id="AATJKW010000008">
    <property type="protein sequence ID" value="EFL9836739.1"/>
    <property type="molecule type" value="Genomic_DNA"/>
</dbReference>
<evidence type="ECO:0000313" key="27">
    <source>
        <dbReference type="EMBL" id="PBN67585.1"/>
    </source>
</evidence>
<sequence length="284" mass="30490">MGNGWHEWPLVIFTVLGQCVVGALIVSGIGWFAAKNDADRQRIVRGMFFLWLLMGIGFIASVMHLGSPLRAFNSLNRIGASGLSNEIAAGSIFFAVGGLWWLVAVIGKMPQALGKLWLLVSMALGVIFVWMMTCVYQIDTVPTWHNGYTTLAFFLTVLLSGPILAAAILRAARVTFNTTPFAIISVLALIACAGVIVLQGLSLASIHSSVQQASALVPDYASLQVWRVVLLCAGLGCWLCPLIRRREPHVAGLILGLILILGGEMIGRVLFYGLHMTVGMAIAG</sequence>
<reference evidence="62 66" key="15">
    <citation type="submission" date="2018-08" db="EMBL/GenBank/DDBJ databases">
        <authorList>
            <consortium name="GenomeTrakr network: Whole genome sequencing for foodborne pathogen traceback"/>
        </authorList>
    </citation>
    <scope>NUCLEOTIDE SEQUENCE [LARGE SCALE GENOMIC DNA]</scope>
    <source>
        <strain evidence="10 62">AZ-TG60901</strain>
        <strain evidence="9 66">AZ-TG73583</strain>
    </source>
</reference>
<dbReference type="Proteomes" id="UP000475070">
    <property type="component" value="Unassembled WGS sequence"/>
</dbReference>
<dbReference type="Proteomes" id="UP000430387">
    <property type="component" value="Unassembled WGS sequence"/>
</dbReference>
<dbReference type="EMBL" id="PITP01000004">
    <property type="protein sequence ID" value="PKD91305.1"/>
    <property type="molecule type" value="Genomic_DNA"/>
</dbReference>
<reference evidence="18 43" key="23">
    <citation type="submission" date="2020-06" db="EMBL/GenBank/DDBJ databases">
        <title>Genomic analysis of Escherichia coli Ec98 resistant to antibiotic.</title>
        <authorList>
            <person name="Campos L."/>
        </authorList>
    </citation>
    <scope>NUCLEOTIDE SEQUENCE [LARGE SCALE GENOMIC DNA]</scope>
    <source>
        <strain evidence="18 43">UFU_EC98</strain>
    </source>
</reference>
<dbReference type="Proteomes" id="UP000462410">
    <property type="component" value="Unassembled WGS sequence"/>
</dbReference>
<evidence type="ECO:0000313" key="13">
    <source>
        <dbReference type="EMBL" id="HAZ7494629.1"/>
    </source>
</evidence>
<protein>
    <submittedName>
        <fullName evidence="5 37">Dimethyl sulfoxide reductase</fullName>
    </submittedName>
    <submittedName>
        <fullName evidence="3">DMSO reductase</fullName>
    </submittedName>
    <submittedName>
        <fullName evidence="23">Dimethyl sulfoxide reductase anchor subunit</fullName>
    </submittedName>
    <submittedName>
        <fullName evidence="8">Dimethylsulfoxide reductase</fullName>
    </submittedName>
    <submittedName>
        <fullName evidence="4">Oxidoreductase membrane subunit</fullName>
    </submittedName>
    <submittedName>
        <fullName evidence="30">Putative dimethyl sulfoxide reductase, anchor subunit</fullName>
    </submittedName>
</protein>
<evidence type="ECO:0000313" key="35">
    <source>
        <dbReference type="EMBL" id="TJH23778.1"/>
    </source>
</evidence>
<dbReference type="EMBL" id="AASWKX010000025">
    <property type="protein sequence ID" value="EFH6167050.1"/>
    <property type="molecule type" value="Genomic_DNA"/>
</dbReference>
<dbReference type="Proteomes" id="UP000306700">
    <property type="component" value="Unassembled WGS sequence"/>
</dbReference>
<dbReference type="OMA" id="RVGSSMM"/>
<evidence type="ECO:0000313" key="23">
    <source>
        <dbReference type="EMBL" id="NAG19787.1"/>
    </source>
</evidence>
<dbReference type="Proteomes" id="UP000305093">
    <property type="component" value="Unassembled WGS sequence"/>
</dbReference>
<evidence type="ECO:0000313" key="3">
    <source>
        <dbReference type="EMBL" id="ATZ35069.1"/>
    </source>
</evidence>
<evidence type="ECO:0000313" key="53">
    <source>
        <dbReference type="Proteomes" id="UP000303027"/>
    </source>
</evidence>
<dbReference type="EMBL" id="UGFO01000006">
    <property type="protein sequence ID" value="STN14843.1"/>
    <property type="molecule type" value="Genomic_DNA"/>
</dbReference>
<reference evidence="11 53" key="11">
    <citation type="submission" date="2018-04" db="EMBL/GenBank/DDBJ databases">
        <title>Large scale genomics of bovine and human commensal E. coli to reveal the emerging process of EHEC.</title>
        <authorList>
            <person name="Arimizu Y."/>
            <person name="Ogura Y."/>
        </authorList>
    </citation>
    <scope>NUCLEOTIDE SEQUENCE [LARGE SCALE GENOMIC DNA]</scope>
    <source>
        <strain evidence="11 53">KK-P061</strain>
    </source>
</reference>
<evidence type="ECO:0000313" key="34">
    <source>
        <dbReference type="EMBL" id="TJF72031.1"/>
    </source>
</evidence>
<dbReference type="Proteomes" id="UP000281521">
    <property type="component" value="Unassembled WGS sequence"/>
</dbReference>
<reference evidence="15 39" key="2">
    <citation type="submission" date="2015-07" db="EMBL/GenBank/DDBJ databases">
        <title>Genome sequences of 64 non-O157:H7 Shiga toxin-producing Escherichia coli strains.</title>
        <authorList>
            <person name="Gonzalez-Escalona N."/>
            <person name="Toro M."/>
            <person name="Timme R."/>
            <person name="Payne J."/>
        </authorList>
    </citation>
    <scope>NUCLEOTIDE SEQUENCE [LARGE SCALE GENOMIC DNA]</scope>
    <source>
        <strain evidence="15 39">CFSAN026843</strain>
    </source>
</reference>
<evidence type="ECO:0000313" key="55">
    <source>
        <dbReference type="Proteomes" id="UP000306700"/>
    </source>
</evidence>
<evidence type="ECO:0000313" key="60">
    <source>
        <dbReference type="Proteomes" id="UP000490727"/>
    </source>
</evidence>
<dbReference type="EMBL" id="JAOVKC010000003">
    <property type="protein sequence ID" value="MCV5621007.1"/>
    <property type="molecule type" value="Genomic_DNA"/>
</dbReference>
<evidence type="ECO:0000313" key="65">
    <source>
        <dbReference type="Proteomes" id="UP000537181"/>
    </source>
</evidence>
<dbReference type="Proteomes" id="UP000528504">
    <property type="component" value="Unassembled WGS sequence"/>
</dbReference>
<reference evidence="2 43" key="7">
    <citation type="submission" date="2017-10" db="EMBL/GenBank/DDBJ databases">
        <title>Genome and in vitro analysis of Escherichia coli resistant to antibiotic.</title>
        <authorList>
            <person name="Pereira U.P."/>
            <person name="Facimoto C.T."/>
            <person name="Campos P.A."/>
            <person name="Araujo B.F."/>
            <person name="Royer S."/>
            <person name="Goncalves I.R."/>
            <person name="Ferreira M.L."/>
            <person name="Gontijo P."/>
            <person name="Ribas R.M."/>
        </authorList>
    </citation>
    <scope>NUCLEOTIDE SEQUENCE [LARGE SCALE GENOMIC DNA]</scope>
    <source>
        <strain evidence="2 43">UFU_EC98</strain>
    </source>
</reference>
<dbReference type="EMBL" id="RRNI01000005">
    <property type="protein sequence ID" value="TJH23778.1"/>
    <property type="molecule type" value="Genomic_DNA"/>
</dbReference>
<accession>A0A066QA03</accession>
<evidence type="ECO:0000313" key="38">
    <source>
        <dbReference type="Proteomes" id="UP000036331"/>
    </source>
</evidence>
<evidence type="ECO:0000313" key="26">
    <source>
        <dbReference type="EMBL" id="PAU19043.1"/>
    </source>
</evidence>
<evidence type="ECO:0000313" key="56">
    <source>
        <dbReference type="Proteomes" id="UP000309937"/>
    </source>
</evidence>
<evidence type="ECO:0000313" key="14">
    <source>
        <dbReference type="EMBL" id="HBA4245821.1"/>
    </source>
</evidence>
<reference evidence="27 38" key="1">
    <citation type="journal article" date="2015" name="Genome Announc.">
        <title>Draft Genome Sequences of Human-Pathogenic Escherichia coli O26:H11 Strains Carrying the stx2 Gene Only and Circulating in France.</title>
        <authorList>
            <person name="Delannoy S."/>
            <person name="Mariani-Kurkdjian P."/>
            <person name="Bonacorsi S."/>
            <person name="Liguori S."/>
            <person name="Ison S.A."/>
            <person name="Fach P."/>
        </authorList>
    </citation>
    <scope>NUCLEOTIDE SEQUENCE [LARGE SCALE GENOMIC DNA]</scope>
    <source>
        <strain evidence="27 38">34870</strain>
    </source>
</reference>
<reference evidence="26 42" key="5">
    <citation type="submission" date="2016-12" db="EMBL/GenBank/DDBJ databases">
        <title>Real-Time Genomic Investigation Underlying the Public Health Response to a Shiga Toxin-Producing Escherichia Coli O26:H11 Outbreak in a Nursery.</title>
        <authorList>
            <person name="Ferdous M."/>
            <person name="Moran-Gilad J."/>
            <person name="Rossen J.W."/>
            <person name="Gdalevich M."/>
        </authorList>
    </citation>
    <scope>NUCLEOTIDE SEQUENCE [LARGE SCALE GENOMIC DNA]</scope>
    <source>
        <strain evidence="26 42">STEC 514-2</strain>
    </source>
</reference>
<feature type="transmembrane region" description="Helical" evidence="1">
    <location>
        <begin position="116"/>
        <end position="138"/>
    </location>
</feature>
<dbReference type="PANTHER" id="PTHR38095">
    <property type="entry name" value="ANAEROBIC DIMETHYL SULFOXIDE REDUCTASE CHAIN YNFH"/>
    <property type="match status" value="1"/>
</dbReference>
<dbReference type="EMBL" id="JACCJF010000003">
    <property type="protein sequence ID" value="MBZ4692400.1"/>
    <property type="molecule type" value="Genomic_DNA"/>
</dbReference>
<dbReference type="RefSeq" id="WP_000526492.1">
    <property type="nucleotide sequence ID" value="NZ_AP018796.1"/>
</dbReference>
<evidence type="ECO:0000313" key="50">
    <source>
        <dbReference type="Proteomes" id="UP000255460"/>
    </source>
</evidence>
<dbReference type="PANTHER" id="PTHR38095:SF1">
    <property type="entry name" value="ANAEROBIC DIMETHYL SULFOXIDE REDUCTASE CHAIN YNFH"/>
    <property type="match status" value="1"/>
</dbReference>
<keyword evidence="1" id="KW-1133">Transmembrane helix</keyword>
<feature type="transmembrane region" description="Helical" evidence="1">
    <location>
        <begin position="150"/>
        <end position="169"/>
    </location>
</feature>
<evidence type="ECO:0000313" key="36">
    <source>
        <dbReference type="EMBL" id="TJQ18967.1"/>
    </source>
</evidence>
<reference evidence="37 51" key="16">
    <citation type="submission" date="2018-10" db="EMBL/GenBank/DDBJ databases">
        <authorList>
            <person name="Noll B N."/>
        </authorList>
    </citation>
    <scope>NUCLEOTIDE SEQUENCE [LARGE SCALE GENOMIC DNA]</scope>
    <source>
        <strain evidence="37">Ecoli022</strain>
    </source>
</reference>
<feature type="transmembrane region" description="Helical" evidence="1">
    <location>
        <begin position="250"/>
        <end position="271"/>
    </location>
</feature>
<evidence type="ECO:0000313" key="42">
    <source>
        <dbReference type="Proteomes" id="UP000218543"/>
    </source>
</evidence>
<evidence type="ECO:0000313" key="37">
    <source>
        <dbReference type="EMBL" id="VCY83564.1"/>
    </source>
</evidence>
<dbReference type="InterPro" id="IPR007059">
    <property type="entry name" value="DmsC"/>
</dbReference>
<evidence type="ECO:0000313" key="57">
    <source>
        <dbReference type="Proteomes" id="UP000430387"/>
    </source>
</evidence>
<dbReference type="EMBL" id="WOET01000007">
    <property type="protein sequence ID" value="MUM72844.1"/>
    <property type="molecule type" value="Genomic_DNA"/>
</dbReference>
<evidence type="ECO:0000313" key="49">
    <source>
        <dbReference type="Proteomes" id="UP000255057"/>
    </source>
</evidence>
<reference evidence="13" key="27">
    <citation type="submission" date="2021-03" db="EMBL/GenBank/DDBJ databases">
        <authorList>
            <consortium name="NCBI Pathogen Detection Project"/>
        </authorList>
    </citation>
    <scope>NUCLEOTIDE SEQUENCE</scope>
    <source>
        <strain evidence="13">SJP41</strain>
        <strain evidence="14">ST-87-5</strain>
        <strain evidence="12">W1_5_ERB1</strain>
    </source>
</reference>
<evidence type="ECO:0000313" key="19">
    <source>
        <dbReference type="EMBL" id="MCV5621007.1"/>
    </source>
</evidence>
<evidence type="ECO:0000313" key="24">
    <source>
        <dbReference type="EMBL" id="OJN39352.1"/>
    </source>
</evidence>
<evidence type="ECO:0000313" key="2">
    <source>
        <dbReference type="EMBL" id="ATP26088.1"/>
    </source>
</evidence>
<dbReference type="EMBL" id="CP024092">
    <property type="protein sequence ID" value="ATP26088.1"/>
    <property type="molecule type" value="Genomic_DNA"/>
</dbReference>
<dbReference type="Proteomes" id="UP000537181">
    <property type="component" value="Unassembled WGS sequence"/>
</dbReference>
<reference evidence="7 64" key="22">
    <citation type="submission" date="2020-02" db="EMBL/GenBank/DDBJ databases">
        <authorList>
            <person name="Ashton P.M."/>
            <person name="Dallman T."/>
            <person name="Nair S."/>
            <person name="De Pinna E."/>
            <person name="Peters T."/>
            <person name="Grant K."/>
        </authorList>
    </citation>
    <scope>NUCLEOTIDE SEQUENCE [LARGE SCALE GENOMIC DNA]</scope>
    <source>
        <strain evidence="7 64">188143</strain>
    </source>
</reference>
<dbReference type="EMBL" id="WTRC01000179">
    <property type="protein sequence ID" value="MWT21839.1"/>
    <property type="molecule type" value="Genomic_DNA"/>
</dbReference>
<reference evidence="29 46" key="12">
    <citation type="submission" date="2018-05" db="EMBL/GenBank/DDBJ databases">
        <title>Genomic sequencing of EHEC O26 New European Clone.</title>
        <authorList>
            <person name="Karnisova L."/>
            <person name="Nunvar J."/>
            <person name="Marejkova M."/>
            <person name="Mellmann A."/>
            <person name="Drevinek P."/>
            <person name="Blahova K."/>
            <person name="Bielaszewska M."/>
        </authorList>
    </citation>
    <scope>NUCLEOTIDE SEQUENCE [LARGE SCALE GENOMIC DNA]</scope>
    <source>
        <strain evidence="29 46">14-391</strain>
    </source>
</reference>
<dbReference type="Proteomes" id="UP000036331">
    <property type="component" value="Unassembled WGS sequence"/>
</dbReference>
<keyword evidence="1" id="KW-0472">Membrane</keyword>
<evidence type="ECO:0000313" key="20">
    <source>
        <dbReference type="EMBL" id="MUM72844.1"/>
    </source>
</evidence>
<evidence type="ECO:0000313" key="18">
    <source>
        <dbReference type="EMBL" id="MBZ4692400.1"/>
    </source>
</evidence>
<dbReference type="AlphaFoldDB" id="A0A066QA03"/>
<evidence type="ECO:0000313" key="22">
    <source>
        <dbReference type="EMBL" id="MWT21839.1"/>
    </source>
</evidence>
<dbReference type="EMBL" id="JABXPW010000002">
    <property type="protein sequence ID" value="MBA7718440.1"/>
    <property type="molecule type" value="Genomic_DNA"/>
</dbReference>
<evidence type="ECO:0000313" key="8">
    <source>
        <dbReference type="EMBL" id="EFH6167050.1"/>
    </source>
</evidence>
<dbReference type="Proteomes" id="UP000868636">
    <property type="component" value="Unassembled WGS sequence"/>
</dbReference>
<evidence type="ECO:0000313" key="40">
    <source>
        <dbReference type="Proteomes" id="UP000184077"/>
    </source>
</evidence>
<evidence type="ECO:0000313" key="63">
    <source>
        <dbReference type="Proteomes" id="UP000531916"/>
    </source>
</evidence>
<evidence type="ECO:0000313" key="11">
    <source>
        <dbReference type="EMBL" id="GDH29894.1"/>
    </source>
</evidence>
<evidence type="ECO:0000313" key="39">
    <source>
        <dbReference type="Proteomes" id="UP000037564"/>
    </source>
</evidence>
<evidence type="ECO:0000313" key="9">
    <source>
        <dbReference type="EMBL" id="EFL9836739.1"/>
    </source>
</evidence>
<evidence type="ECO:0000313" key="59">
    <source>
        <dbReference type="Proteomes" id="UP000475070"/>
    </source>
</evidence>
<evidence type="ECO:0000313" key="25">
    <source>
        <dbReference type="EMBL" id="OKB75525.1"/>
    </source>
</evidence>
<dbReference type="Proteomes" id="UP000490727">
    <property type="component" value="Unassembled WGS sequence"/>
</dbReference>
<evidence type="ECO:0000313" key="29">
    <source>
        <dbReference type="EMBL" id="PZZ63012.1"/>
    </source>
</evidence>
<dbReference type="EMBL" id="JAETYZ010000032">
    <property type="protein sequence ID" value="MBL6236412.1"/>
    <property type="molecule type" value="Genomic_DNA"/>
</dbReference>
<reference evidence="28 44" key="9">
    <citation type="submission" date="2017-12" db="EMBL/GenBank/DDBJ databases">
        <title>Rapid rising of carbapenem-resistant Enterobacteriaceae(CRE) and emergence of colistin resistance genemcr-1 in CRE in the hospital of Henan, China.</title>
        <authorList>
            <person name="Sun Q."/>
            <person name="Zhang R."/>
            <person name="Li Y."/>
            <person name="Shen Y."/>
            <person name="Zhang Y."/>
            <person name="Yang J."/>
            <person name="Shu L."/>
            <person name="Zhou H."/>
            <person name="Wang Y."/>
            <person name="Wang B."/>
            <person name="Shen Z."/>
        </authorList>
    </citation>
    <scope>NUCLEOTIDE SEQUENCE [LARGE SCALE GENOMIC DNA]</scope>
    <source>
        <strain evidence="28 44">3512</strain>
    </source>
</reference>
<dbReference type="EMBL" id="CP024978">
    <property type="protein sequence ID" value="ATZ35069.1"/>
    <property type="molecule type" value="Genomic_DNA"/>
</dbReference>
<reference evidence="3 45" key="8">
    <citation type="submission" date="2017-11" db="EMBL/GenBank/DDBJ databases">
        <title>Escherichia coli CV839-15 Genome sequencing and assembly.</title>
        <authorList>
            <person name="Li Z."/>
            <person name="Song N."/>
            <person name="Li W."/>
            <person name="Philip H.R."/>
            <person name="Bu Z."/>
            <person name="Siguo L."/>
        </authorList>
    </citation>
    <scope>NUCLEOTIDE SEQUENCE [LARGE SCALE GENOMIC DNA]</scope>
    <source>
        <strain evidence="3 45">CV839-15</strain>
    </source>
</reference>
<feature type="transmembrane region" description="Helical" evidence="1">
    <location>
        <begin position="87"/>
        <end position="104"/>
    </location>
</feature>
<evidence type="ECO:0000313" key="51">
    <source>
        <dbReference type="Proteomes" id="UP000281521"/>
    </source>
</evidence>
<evidence type="ECO:0000313" key="41">
    <source>
        <dbReference type="Proteomes" id="UP000186595"/>
    </source>
</evidence>
<evidence type="ECO:0000313" key="48">
    <source>
        <dbReference type="Proteomes" id="UP000254428"/>
    </source>
</evidence>
<dbReference type="Proteomes" id="UP000233549">
    <property type="component" value="Unassembled WGS sequence"/>
</dbReference>
<dbReference type="EMBL" id="WTQJ01000201">
    <property type="protein sequence ID" value="MWR14380.1"/>
    <property type="molecule type" value="Genomic_DNA"/>
</dbReference>
<dbReference type="Proteomes" id="UP000615017">
    <property type="component" value="Unassembled WGS sequence"/>
</dbReference>
<evidence type="ECO:0000313" key="16">
    <source>
        <dbReference type="EMBL" id="MBA7718440.1"/>
    </source>
</evidence>
<dbReference type="Proteomes" id="UP000037564">
    <property type="component" value="Unassembled WGS sequence"/>
</dbReference>
<reference evidence="24 40" key="3">
    <citation type="submission" date="2016-10" db="EMBL/GenBank/DDBJ databases">
        <title>Comprehensive resistome analysis reveals the prevalence of NDM and MCR-1 in Chinese poultry production.</title>
        <authorList>
            <person name="Wang Y."/>
            <person name="Zhang R."/>
            <person name="Li J."/>
            <person name="Wu Z."/>
            <person name="Wenjuan Y."/>
            <person name="Schwarz S."/>
            <person name="Tyrrell J."/>
            <person name="Zheng Y."/>
            <person name="Wang S."/>
            <person name="Shen Z."/>
            <person name="Liu Z."/>
            <person name="Lei L."/>
            <person name="Li M."/>
            <person name="Zhang Q."/>
            <person name="Wu C."/>
            <person name="Zhang Q."/>
            <person name="Wu Y."/>
            <person name="Walsh T."/>
            <person name="Shen J."/>
        </authorList>
    </citation>
    <scope>NUCLEOTIDE SEQUENCE [LARGE SCALE GENOMIC DNA]</scope>
    <source>
        <strain evidence="24 40">574</strain>
    </source>
</reference>
<feature type="transmembrane region" description="Helical" evidence="1">
    <location>
        <begin position="12"/>
        <end position="34"/>
    </location>
</feature>
<reference evidence="54 55" key="17">
    <citation type="submission" date="2018-12" db="EMBL/GenBank/DDBJ databases">
        <title>Food and Water Safety Consortium.</title>
        <authorList>
            <person name="Tyson S."/>
            <person name="Peterson C.-L."/>
            <person name="Olson A."/>
            <person name="Tyler S."/>
            <person name="Cabral J."/>
            <person name="Lynch T."/>
            <person name="Knox N."/>
            <person name="Van Domselaar G."/>
            <person name="Graham M."/>
        </authorList>
    </citation>
    <scope>NUCLEOTIDE SEQUENCE [LARGE SCALE GENOMIC DNA]</scope>
    <source>
        <strain evidence="36 56">FWSEC0118</strain>
        <strain evidence="35 55">FWSEC0384</strain>
        <strain evidence="34 54">FWSEC0419</strain>
    </source>
</reference>
<dbReference type="Proteomes" id="UP000255460">
    <property type="component" value="Unassembled WGS sequence"/>
</dbReference>
<evidence type="ECO:0000313" key="62">
    <source>
        <dbReference type="Proteomes" id="UP000528504"/>
    </source>
</evidence>
<proteinExistence type="predicted"/>
<dbReference type="Proteomes" id="UP000186595">
    <property type="component" value="Unassembled WGS sequence"/>
</dbReference>
<dbReference type="EMBL" id="AP018802">
    <property type="protein sequence ID" value="BBF53463.1"/>
    <property type="molecule type" value="Genomic_DNA"/>
</dbReference>
<dbReference type="Proteomes" id="UP000844228">
    <property type="component" value="Unassembled WGS sequence"/>
</dbReference>
<dbReference type="GO" id="GO:0009390">
    <property type="term" value="C:dimethyl sulfoxide reductase complex"/>
    <property type="evidence" value="ECO:0007669"/>
    <property type="project" value="TreeGrafter"/>
</dbReference>
<reference evidence="4 52" key="14">
    <citation type="submission" date="2018-07" db="EMBL/GenBank/DDBJ databases">
        <title>Genomic analysis of colistin resistant EHEC isolated from cattle in Japan.</title>
        <authorList>
            <person name="Kusumoto M."/>
            <person name="Misumi W."/>
            <person name="Ogura Y."/>
            <person name="Hayashi T."/>
            <person name="Akiba M."/>
        </authorList>
    </citation>
    <scope>NUCLEOTIDE SEQUENCE [LARGE SCALE GENOMIC DNA]</scope>
    <source>
        <strain evidence="4 52">E2863</strain>
    </source>
</reference>
<dbReference type="EMBL" id="AASSGK010000023">
    <property type="protein sequence ID" value="EFG2162353.1"/>
    <property type="molecule type" value="Genomic_DNA"/>
</dbReference>
<dbReference type="EMBL" id="DABALL010000004">
    <property type="protein sequence ID" value="HAH1417632.1"/>
    <property type="molecule type" value="Genomic_DNA"/>
</dbReference>
<reference evidence="5 61" key="25">
    <citation type="submission" date="2020-06" db="EMBL/GenBank/DDBJ databases">
        <title>Whole-genome sequencing of blaNDM-5 positive Escherichia coli isolated from a Japanese patient with no history of travel abroad.</title>
        <authorList>
            <person name="Ito Y."/>
            <person name="Aoki K."/>
            <person name="Nakayama N."/>
            <person name="Ohtsuka M."/>
            <person name="Ota M."/>
            <person name="Kaneko N."/>
            <person name="Yoshida M."/>
            <person name="Ishii Y."/>
            <person name="Tateda K."/>
            <person name="Matsuse H."/>
        </authorList>
    </citation>
    <scope>NUCLEOTIDE SEQUENCE [LARGE SCALE GENOMIC DNA]</scope>
    <source>
        <strain evidence="5 61">TUM18780</strain>
    </source>
</reference>
<dbReference type="EMBL" id="BFXY01000024">
    <property type="protein sequence ID" value="GDH29894.1"/>
    <property type="molecule type" value="Genomic_DNA"/>
</dbReference>
<evidence type="ECO:0000313" key="58">
    <source>
        <dbReference type="Proteomes" id="UP000462410"/>
    </source>
</evidence>
<dbReference type="PATRIC" id="fig|562.10482.peg.2846"/>
<reference evidence="16" key="24">
    <citation type="submission" date="2020-06" db="EMBL/GenBank/DDBJ databases">
        <title>REHAB project genomes.</title>
        <authorList>
            <person name="Shaw L.P."/>
        </authorList>
    </citation>
    <scope>NUCLEOTIDE SEQUENCE</scope>
    <source>
        <strain evidence="16">RHBSTW-00474</strain>
    </source>
</reference>
<dbReference type="Proteomes" id="UP000622722">
    <property type="component" value="Unassembled WGS sequence"/>
</dbReference>
<dbReference type="Proteomes" id="UP000225264">
    <property type="component" value="Unassembled WGS sequence"/>
</dbReference>
<dbReference type="EMBL" id="LGZN01000030">
    <property type="protein sequence ID" value="KNF68735.1"/>
    <property type="molecule type" value="Genomic_DNA"/>
</dbReference>
<evidence type="ECO:0000313" key="6">
    <source>
        <dbReference type="EMBL" id="EFC2244659.1"/>
    </source>
</evidence>
<dbReference type="GO" id="GO:0005886">
    <property type="term" value="C:plasma membrane"/>
    <property type="evidence" value="ECO:0007669"/>
    <property type="project" value="TreeGrafter"/>
</dbReference>
<evidence type="ECO:0000313" key="45">
    <source>
        <dbReference type="Proteomes" id="UP000236551"/>
    </source>
</evidence>